<gene>
    <name evidence="12" type="ORF">DDW03_00815</name>
</gene>
<dbReference type="AlphaFoldDB" id="A0A2T9WM00"/>
<dbReference type="GO" id="GO:0004674">
    <property type="term" value="F:protein serine/threonine kinase activity"/>
    <property type="evidence" value="ECO:0007669"/>
    <property type="project" value="UniProtKB-KW"/>
</dbReference>
<evidence type="ECO:0000313" key="12">
    <source>
        <dbReference type="EMBL" id="PVU68866.1"/>
    </source>
</evidence>
<dbReference type="InterPro" id="IPR011009">
    <property type="entry name" value="Kinase-like_dom_sf"/>
</dbReference>
<evidence type="ECO:0000256" key="1">
    <source>
        <dbReference type="ARBA" id="ARBA00010630"/>
    </source>
</evidence>
<reference evidence="12" key="1">
    <citation type="journal article" date="2015" name="Appl. Environ. Microbiol.">
        <title>Nanoarchaeota, Their Sulfolobales Host, and Nanoarchaeota Virus Distribution across Yellowstone National Park Hot Springs.</title>
        <authorList>
            <person name="Munson-McGee J.H."/>
            <person name="Field E.K."/>
            <person name="Bateson M."/>
            <person name="Rooney C."/>
            <person name="Stepanauskas R."/>
            <person name="Young M.J."/>
        </authorList>
    </citation>
    <scope>NUCLEOTIDE SEQUENCE [LARGE SCALE GENOMIC DNA]</scope>
    <source>
        <strain evidence="12">SCGC AB-777_F03</strain>
    </source>
</reference>
<keyword evidence="8" id="KW-0067">ATP-binding</keyword>
<evidence type="ECO:0000256" key="5">
    <source>
        <dbReference type="ARBA" id="ARBA00022694"/>
    </source>
</evidence>
<dbReference type="Pfam" id="PF01163">
    <property type="entry name" value="RIO1"/>
    <property type="match status" value="1"/>
</dbReference>
<keyword evidence="5" id="KW-0819">tRNA processing</keyword>
<evidence type="ECO:0000256" key="8">
    <source>
        <dbReference type="ARBA" id="ARBA00022840"/>
    </source>
</evidence>
<dbReference type="Gene3D" id="3.30.200.20">
    <property type="entry name" value="Phosphorylase Kinase, domain 1"/>
    <property type="match status" value="1"/>
</dbReference>
<dbReference type="PROSITE" id="PS00109">
    <property type="entry name" value="PROTEIN_KINASE_TYR"/>
    <property type="match status" value="1"/>
</dbReference>
<dbReference type="InterPro" id="IPR008266">
    <property type="entry name" value="Tyr_kinase_AS"/>
</dbReference>
<accession>A0A2T9WM00</accession>
<dbReference type="PROSITE" id="PS50011">
    <property type="entry name" value="PROTEIN_KINASE_DOM"/>
    <property type="match status" value="1"/>
</dbReference>
<dbReference type="GO" id="GO:0005829">
    <property type="term" value="C:cytosol"/>
    <property type="evidence" value="ECO:0007669"/>
    <property type="project" value="TreeGrafter"/>
</dbReference>
<dbReference type="InterPro" id="IPR022495">
    <property type="entry name" value="Bud32"/>
</dbReference>
<keyword evidence="3" id="KW-0723">Serine/threonine-protein kinase</keyword>
<comment type="catalytic activity">
    <reaction evidence="9">
        <text>L-threonyl-[protein] + ATP = O-phospho-L-threonyl-[protein] + ADP + H(+)</text>
        <dbReference type="Rhea" id="RHEA:46608"/>
        <dbReference type="Rhea" id="RHEA-COMP:11060"/>
        <dbReference type="Rhea" id="RHEA-COMP:11605"/>
        <dbReference type="ChEBI" id="CHEBI:15378"/>
        <dbReference type="ChEBI" id="CHEBI:30013"/>
        <dbReference type="ChEBI" id="CHEBI:30616"/>
        <dbReference type="ChEBI" id="CHEBI:61977"/>
        <dbReference type="ChEBI" id="CHEBI:456216"/>
        <dbReference type="EC" id="2.7.11.1"/>
    </reaction>
</comment>
<evidence type="ECO:0000256" key="9">
    <source>
        <dbReference type="ARBA" id="ARBA00047899"/>
    </source>
</evidence>
<dbReference type="EC" id="2.7.11.1" evidence="2"/>
<comment type="catalytic activity">
    <reaction evidence="10">
        <text>L-seryl-[protein] + ATP = O-phospho-L-seryl-[protein] + ADP + H(+)</text>
        <dbReference type="Rhea" id="RHEA:17989"/>
        <dbReference type="Rhea" id="RHEA-COMP:9863"/>
        <dbReference type="Rhea" id="RHEA-COMP:11604"/>
        <dbReference type="ChEBI" id="CHEBI:15378"/>
        <dbReference type="ChEBI" id="CHEBI:29999"/>
        <dbReference type="ChEBI" id="CHEBI:30616"/>
        <dbReference type="ChEBI" id="CHEBI:83421"/>
        <dbReference type="ChEBI" id="CHEBI:456216"/>
        <dbReference type="EC" id="2.7.11.1"/>
    </reaction>
</comment>
<comment type="similarity">
    <text evidence="1">Belongs to the protein kinase superfamily. BUD32 family.</text>
</comment>
<dbReference type="Gene3D" id="1.10.510.10">
    <property type="entry name" value="Transferase(Phosphotransferase) domain 1"/>
    <property type="match status" value="1"/>
</dbReference>
<dbReference type="GO" id="GO:0005524">
    <property type="term" value="F:ATP binding"/>
    <property type="evidence" value="ECO:0007669"/>
    <property type="project" value="UniProtKB-KW"/>
</dbReference>
<reference evidence="12" key="2">
    <citation type="submission" date="2017-05" db="EMBL/GenBank/DDBJ databases">
        <authorList>
            <person name="Song R."/>
            <person name="Chenine A.L."/>
            <person name="Ruprecht R.M."/>
        </authorList>
    </citation>
    <scope>NUCLEOTIDE SEQUENCE</scope>
    <source>
        <strain evidence="12">SCGC AB-777_F03</strain>
    </source>
</reference>
<keyword evidence="4" id="KW-0808">Transferase</keyword>
<dbReference type="EMBL" id="QEFP01000002">
    <property type="protein sequence ID" value="PVU68866.1"/>
    <property type="molecule type" value="Genomic_DNA"/>
</dbReference>
<dbReference type="InterPro" id="IPR018934">
    <property type="entry name" value="RIO_dom"/>
</dbReference>
<feature type="domain" description="Protein kinase" evidence="11">
    <location>
        <begin position="3"/>
        <end position="241"/>
    </location>
</feature>
<evidence type="ECO:0000256" key="3">
    <source>
        <dbReference type="ARBA" id="ARBA00022527"/>
    </source>
</evidence>
<dbReference type="PANTHER" id="PTHR12209:SF0">
    <property type="entry name" value="EKC_KEOPS COMPLEX SUBUNIT TP53RK"/>
    <property type="match status" value="1"/>
</dbReference>
<dbReference type="GO" id="GO:0008033">
    <property type="term" value="P:tRNA processing"/>
    <property type="evidence" value="ECO:0007669"/>
    <property type="project" value="UniProtKB-KW"/>
</dbReference>
<comment type="caution">
    <text evidence="12">The sequence shown here is derived from an EMBL/GenBank/DDBJ whole genome shotgun (WGS) entry which is preliminary data.</text>
</comment>
<dbReference type="SUPFAM" id="SSF56112">
    <property type="entry name" value="Protein kinase-like (PK-like)"/>
    <property type="match status" value="1"/>
</dbReference>
<dbReference type="NCBIfam" id="TIGR03724">
    <property type="entry name" value="arch_bud32"/>
    <property type="match status" value="1"/>
</dbReference>
<dbReference type="SMART" id="SM00220">
    <property type="entry name" value="S_TKc"/>
    <property type="match status" value="1"/>
</dbReference>
<dbReference type="PANTHER" id="PTHR12209">
    <property type="entry name" value="NON-SPECIFIC SERINE/THREONINE PROTEIN KINASE"/>
    <property type="match status" value="1"/>
</dbReference>
<keyword evidence="7 12" id="KW-0418">Kinase</keyword>
<evidence type="ECO:0000256" key="2">
    <source>
        <dbReference type="ARBA" id="ARBA00012513"/>
    </source>
</evidence>
<evidence type="ECO:0000256" key="7">
    <source>
        <dbReference type="ARBA" id="ARBA00022777"/>
    </source>
</evidence>
<keyword evidence="6" id="KW-0547">Nucleotide-binding</keyword>
<name>A0A2T9WM00_NANST</name>
<organism evidence="12">
    <name type="scientific">Nanobsidianus stetteri</name>
    <dbReference type="NCBI Taxonomy" id="1294122"/>
    <lineage>
        <taxon>Archaea</taxon>
        <taxon>Nanobdellota</taxon>
        <taxon>Candidatus Nanoarchaeia</taxon>
        <taxon>Nanoarchaeales</taxon>
        <taxon>Nanopusillaceae</taxon>
        <taxon>Candidatus Nanobsidianus</taxon>
    </lineage>
</organism>
<proteinExistence type="inferred from homology"/>
<sequence length="241" mass="29255">MFKMEYKLIGHGAEAKIYLIESDKKDNNKYIFEFNKDFLNKLGIDSEEFKIENDKNKIVLKYRYKKKYRNELIDKEFRKYRTRIEAKILEKLYNYINVPKLLYKNEENGIIVMEYIEGYNLAKYLEKLNYEEILYNIGKYIGLIHKNKIVHGDLTTGNMIYNNGKIYFIDFGLSFFSNRIEDYAVDLHLFKELFESNHWRISDKFSLILEGYKESFLEKYEEVFHRLKVVESRGRYKSILF</sequence>
<protein>
    <recommendedName>
        <fullName evidence="2">non-specific serine/threonine protein kinase</fullName>
        <ecNumber evidence="2">2.7.11.1</ecNumber>
    </recommendedName>
</protein>
<evidence type="ECO:0000256" key="4">
    <source>
        <dbReference type="ARBA" id="ARBA00022679"/>
    </source>
</evidence>
<evidence type="ECO:0000259" key="11">
    <source>
        <dbReference type="PROSITE" id="PS50011"/>
    </source>
</evidence>
<evidence type="ECO:0000256" key="6">
    <source>
        <dbReference type="ARBA" id="ARBA00022741"/>
    </source>
</evidence>
<evidence type="ECO:0000256" key="10">
    <source>
        <dbReference type="ARBA" id="ARBA00048679"/>
    </source>
</evidence>
<dbReference type="InterPro" id="IPR000719">
    <property type="entry name" value="Prot_kinase_dom"/>
</dbReference>